<dbReference type="Proteomes" id="UP000322634">
    <property type="component" value="Unassembled WGS sequence"/>
</dbReference>
<dbReference type="OrthoDB" id="482707at2"/>
<dbReference type="RefSeq" id="WP_148349781.1">
    <property type="nucleotide sequence ID" value="NZ_JBHSBF010000009.1"/>
</dbReference>
<evidence type="ECO:0000313" key="2">
    <source>
        <dbReference type="EMBL" id="TYC15986.1"/>
    </source>
</evidence>
<gene>
    <name evidence="2" type="ORF">FXF65_11675</name>
</gene>
<evidence type="ECO:0000256" key="1">
    <source>
        <dbReference type="SAM" id="SignalP"/>
    </source>
</evidence>
<dbReference type="Pfam" id="PF14273">
    <property type="entry name" value="DUF4360"/>
    <property type="match status" value="1"/>
</dbReference>
<comment type="caution">
    <text evidence="2">The sequence shown here is derived from an EMBL/GenBank/DDBJ whole genome shotgun (WGS) entry which is preliminary data.</text>
</comment>
<proteinExistence type="predicted"/>
<dbReference type="AlphaFoldDB" id="A0A5D0UDY0"/>
<dbReference type="PANTHER" id="PTHR38847:SF1">
    <property type="entry name" value="PSEUDOURIDINE SYNTHASE RSUA_RLUA-LIKE DOMAIN-CONTAINING PROTEIN"/>
    <property type="match status" value="1"/>
</dbReference>
<dbReference type="PANTHER" id="PTHR38847">
    <property type="match status" value="1"/>
</dbReference>
<accession>A0A5D0UDY0</accession>
<feature type="chain" id="PRO_5039103244" evidence="1">
    <location>
        <begin position="26"/>
        <end position="217"/>
    </location>
</feature>
<keyword evidence="3" id="KW-1185">Reference proteome</keyword>
<protein>
    <submittedName>
        <fullName evidence="2">DUF4360 domain-containing protein</fullName>
    </submittedName>
</protein>
<sequence length="217" mass="23274">MHKEIALSAAVAAAALALAAAPAVASAPVNGRSGFPPDMGIEIVAWNGSGCPKGTAAGQLSGDREAFTITYSEYRAQTSGDSKPTDMRKNCQLGLKVYVPQGFTYAVRQVDYRGSAYLEKGASLVQKGGFYFEGSTDGGAVTHTWPGDFDDNWQLTQTIPVDQLVWRKCGEQPNLNINTELRVVKGTSDSRKVSWASMDSSDGSIKQTYHLSWKACP</sequence>
<dbReference type="EMBL" id="VSFF01000004">
    <property type="protein sequence ID" value="TYC15986.1"/>
    <property type="molecule type" value="Genomic_DNA"/>
</dbReference>
<dbReference type="InterPro" id="IPR025649">
    <property type="entry name" value="DUF4360"/>
</dbReference>
<reference evidence="2 3" key="1">
    <citation type="submission" date="2019-08" db="EMBL/GenBank/DDBJ databases">
        <title>Actinomadura sp. nov. CYP1-5 isolated from mountain soil.</title>
        <authorList>
            <person name="Songsumanus A."/>
            <person name="Kuncharoen N."/>
            <person name="Kudo T."/>
            <person name="Yuki M."/>
            <person name="Igarashi Y."/>
            <person name="Tanasupawat S."/>
        </authorList>
    </citation>
    <scope>NUCLEOTIDE SEQUENCE [LARGE SCALE GENOMIC DNA]</scope>
    <source>
        <strain evidence="2 3">GKU157</strain>
    </source>
</reference>
<evidence type="ECO:0000313" key="3">
    <source>
        <dbReference type="Proteomes" id="UP000322634"/>
    </source>
</evidence>
<name>A0A5D0UDY0_9ACTN</name>
<feature type="signal peptide" evidence="1">
    <location>
        <begin position="1"/>
        <end position="25"/>
    </location>
</feature>
<keyword evidence="1" id="KW-0732">Signal</keyword>
<organism evidence="2 3">
    <name type="scientific">Actinomadura syzygii</name>
    <dbReference type="NCBI Taxonomy" id="1427538"/>
    <lineage>
        <taxon>Bacteria</taxon>
        <taxon>Bacillati</taxon>
        <taxon>Actinomycetota</taxon>
        <taxon>Actinomycetes</taxon>
        <taxon>Streptosporangiales</taxon>
        <taxon>Thermomonosporaceae</taxon>
        <taxon>Actinomadura</taxon>
    </lineage>
</organism>